<dbReference type="RefSeq" id="WP_338539173.1">
    <property type="nucleotide sequence ID" value="NZ_CP104874.1"/>
</dbReference>
<dbReference type="Pfam" id="PF05901">
    <property type="entry name" value="Excalibur"/>
    <property type="match status" value="1"/>
</dbReference>
<organism evidence="3 4">
    <name type="scientific">Janibacter terrae</name>
    <dbReference type="NCBI Taxonomy" id="103817"/>
    <lineage>
        <taxon>Bacteria</taxon>
        <taxon>Bacillati</taxon>
        <taxon>Actinomycetota</taxon>
        <taxon>Actinomycetes</taxon>
        <taxon>Micrococcales</taxon>
        <taxon>Intrasporangiaceae</taxon>
        <taxon>Janibacter</taxon>
    </lineage>
</organism>
<evidence type="ECO:0000313" key="4">
    <source>
        <dbReference type="Proteomes" id="UP001381003"/>
    </source>
</evidence>
<keyword evidence="1" id="KW-0732">Signal</keyword>
<evidence type="ECO:0000256" key="1">
    <source>
        <dbReference type="SAM" id="SignalP"/>
    </source>
</evidence>
<keyword evidence="4" id="KW-1185">Reference proteome</keyword>
<dbReference type="SMART" id="SM00894">
    <property type="entry name" value="Excalibur"/>
    <property type="match status" value="1"/>
</dbReference>
<evidence type="ECO:0000259" key="2">
    <source>
        <dbReference type="SMART" id="SM00894"/>
    </source>
</evidence>
<feature type="domain" description="Excalibur calcium-binding" evidence="2">
    <location>
        <begin position="229"/>
        <end position="269"/>
    </location>
</feature>
<reference evidence="3 4" key="1">
    <citation type="submission" date="2022-09" db="EMBL/GenBank/DDBJ databases">
        <title>Complete genome sequence of Janibacter terrae strain COS04-44, PCL-degrading bacteria isolated from oil spilled coast.</title>
        <authorList>
            <person name="Park H."/>
            <person name="Kim J.Y."/>
            <person name="An S.H."/>
            <person name="Lee C.M."/>
            <person name="Weon H.-Y."/>
        </authorList>
    </citation>
    <scope>NUCLEOTIDE SEQUENCE [LARGE SCALE GENOMIC DNA]</scope>
    <source>
        <strain evidence="3 4">COS04-44</strain>
    </source>
</reference>
<feature type="chain" id="PRO_5046056557" evidence="1">
    <location>
        <begin position="29"/>
        <end position="323"/>
    </location>
</feature>
<protein>
    <submittedName>
        <fullName evidence="3">Excalibur calcium-binding domain-containing protein</fullName>
    </submittedName>
</protein>
<evidence type="ECO:0000313" key="3">
    <source>
        <dbReference type="EMBL" id="WWF06707.1"/>
    </source>
</evidence>
<sequence length="323" mass="31402">MRHTTRTIIAGLAVSGGLALAFTAPAQAAVPTDLCAPGTTFSVEAADGVDPVLVGSVRDALTARGLVAADEADLSATIAPASEVTAGGDASVMAVALTSGELDPATTLDDDWAPALWTDGATPVNALLDASCGAAEPAPVVEVAPEPAAPTPAAPVAAPAAPEVVVPQSAPAAPEVAVPQAAPAAPKAVVPQAAPAAPAPAAPAAPEIAAPAAPATAEAKRAVDSVDLADRDCADFPTQAAAQTFFTTHGGPATDPHRLDADDDGIACESHFAGDDAAPSRDEARTINAGVPDVADPSTLGLVGGLALVIAGAGVAVRARRLD</sequence>
<dbReference type="EMBL" id="CP104874">
    <property type="protein sequence ID" value="WWF06707.1"/>
    <property type="molecule type" value="Genomic_DNA"/>
</dbReference>
<gene>
    <name evidence="3" type="ORF">N5P18_07510</name>
</gene>
<feature type="signal peptide" evidence="1">
    <location>
        <begin position="1"/>
        <end position="28"/>
    </location>
</feature>
<proteinExistence type="predicted"/>
<accession>A0ABZ2FKU0</accession>
<dbReference type="Proteomes" id="UP001381003">
    <property type="component" value="Chromosome"/>
</dbReference>
<dbReference type="InterPro" id="IPR008613">
    <property type="entry name" value="Excalibur_Ca-bd_domain"/>
</dbReference>
<name>A0ABZ2FKU0_9MICO</name>